<feature type="transmembrane region" description="Helical" evidence="1">
    <location>
        <begin position="184"/>
        <end position="204"/>
    </location>
</feature>
<keyword evidence="1" id="KW-1133">Transmembrane helix</keyword>
<comment type="caution">
    <text evidence="2">The sequence shown here is derived from an EMBL/GenBank/DDBJ whole genome shotgun (WGS) entry which is preliminary data.</text>
</comment>
<keyword evidence="1" id="KW-0812">Transmembrane</keyword>
<protein>
    <submittedName>
        <fullName evidence="2">Uncharacterized protein</fullName>
    </submittedName>
</protein>
<keyword evidence="3" id="KW-1185">Reference proteome</keyword>
<dbReference type="Proteomes" id="UP000653644">
    <property type="component" value="Unassembled WGS sequence"/>
</dbReference>
<dbReference type="EMBL" id="BMVN01000017">
    <property type="protein sequence ID" value="GHA38549.1"/>
    <property type="molecule type" value="Genomic_DNA"/>
</dbReference>
<reference evidence="3" key="1">
    <citation type="journal article" date="2019" name="Int. J. Syst. Evol. Microbiol.">
        <title>The Global Catalogue of Microorganisms (GCM) 10K type strain sequencing project: providing services to taxonomists for standard genome sequencing and annotation.</title>
        <authorList>
            <consortium name="The Broad Institute Genomics Platform"/>
            <consortium name="The Broad Institute Genome Sequencing Center for Infectious Disease"/>
            <person name="Wu L."/>
            <person name="Ma J."/>
        </authorList>
    </citation>
    <scope>NUCLEOTIDE SEQUENCE [LARGE SCALE GENOMIC DNA]</scope>
    <source>
        <strain evidence="3">JCM 4733</strain>
    </source>
</reference>
<organism evidence="2 3">
    <name type="scientific">Streptomyces canarius</name>
    <dbReference type="NCBI Taxonomy" id="285453"/>
    <lineage>
        <taxon>Bacteria</taxon>
        <taxon>Bacillati</taxon>
        <taxon>Actinomycetota</taxon>
        <taxon>Actinomycetes</taxon>
        <taxon>Kitasatosporales</taxon>
        <taxon>Streptomycetaceae</taxon>
        <taxon>Streptomyces</taxon>
    </lineage>
</organism>
<proteinExistence type="predicted"/>
<sequence length="247" mass="27070">MEGRTDDAPVPRQAGTWGSILPAVCAARARGLGTCWTTGNLVHERESARVLGIPYEDVVQAARKSFEHVQFRAYAAAMSDRAALLKGIRAWLALFVVCLVLSGATAFPLVHELHWTESALRALSVPEHLPGLMAWISRVRDGLDTVDADYPFVLYGTDWLAFAHLVIAVAFYGPYRDPVRNIWVVEFGMIACAGIVPLALFCGPVRSIPFWWSVIDMSFGVFGVVPLYVVRKKTKRLEALGAPSVSG</sequence>
<evidence type="ECO:0000313" key="2">
    <source>
        <dbReference type="EMBL" id="GHA38549.1"/>
    </source>
</evidence>
<accession>A0ABQ3CQH6</accession>
<dbReference type="Gene3D" id="3.40.109.10">
    <property type="entry name" value="NADH Oxidase"/>
    <property type="match status" value="1"/>
</dbReference>
<dbReference type="InterPro" id="IPR000415">
    <property type="entry name" value="Nitroreductase-like"/>
</dbReference>
<dbReference type="SUPFAM" id="SSF55469">
    <property type="entry name" value="FMN-dependent nitroreductase-like"/>
    <property type="match status" value="1"/>
</dbReference>
<feature type="transmembrane region" description="Helical" evidence="1">
    <location>
        <begin position="88"/>
        <end position="110"/>
    </location>
</feature>
<feature type="transmembrane region" description="Helical" evidence="1">
    <location>
        <begin position="152"/>
        <end position="172"/>
    </location>
</feature>
<gene>
    <name evidence="2" type="ORF">GCM10010345_49040</name>
</gene>
<evidence type="ECO:0000313" key="3">
    <source>
        <dbReference type="Proteomes" id="UP000653644"/>
    </source>
</evidence>
<evidence type="ECO:0000256" key="1">
    <source>
        <dbReference type="SAM" id="Phobius"/>
    </source>
</evidence>
<name>A0ABQ3CQH6_9ACTN</name>
<feature type="transmembrane region" description="Helical" evidence="1">
    <location>
        <begin position="210"/>
        <end position="230"/>
    </location>
</feature>
<keyword evidence="1" id="KW-0472">Membrane</keyword>